<comment type="similarity">
    <text evidence="1">Belongs to the iron-sulfur cluster assembly SufBD family.</text>
</comment>
<dbReference type="STRING" id="1802056.A2954_03870"/>
<dbReference type="PANTHER" id="PTHR30508:SF1">
    <property type="entry name" value="UPF0051 PROTEIN ABCI8, CHLOROPLASTIC-RELATED"/>
    <property type="match status" value="1"/>
</dbReference>
<gene>
    <name evidence="4" type="ORF">A2954_03870</name>
</gene>
<name>A0A1F7IEN0_9BACT</name>
<accession>A0A1F7IEN0</accession>
<dbReference type="Pfam" id="PF19295">
    <property type="entry name" value="SufBD_N"/>
    <property type="match status" value="1"/>
</dbReference>
<organism evidence="4 5">
    <name type="scientific">Candidatus Roizmanbacteria bacterium RIFCSPLOWO2_01_FULL_37_12</name>
    <dbReference type="NCBI Taxonomy" id="1802056"/>
    <lineage>
        <taxon>Bacteria</taxon>
        <taxon>Candidatus Roizmaniibacteriota</taxon>
    </lineage>
</organism>
<dbReference type="PANTHER" id="PTHR30508">
    <property type="entry name" value="FES CLUSTER ASSEMBLY PROTEIN SUF"/>
    <property type="match status" value="1"/>
</dbReference>
<dbReference type="NCBIfam" id="TIGR01980">
    <property type="entry name" value="sufB"/>
    <property type="match status" value="1"/>
</dbReference>
<dbReference type="InterPro" id="IPR010231">
    <property type="entry name" value="SUF_FeS_clus_asmbl_SufB"/>
</dbReference>
<dbReference type="GO" id="GO:0016226">
    <property type="term" value="P:iron-sulfur cluster assembly"/>
    <property type="evidence" value="ECO:0007669"/>
    <property type="project" value="InterPro"/>
</dbReference>
<feature type="domain" description="SUF system FeS cluster assembly SufBD N-terminal" evidence="3">
    <location>
        <begin position="138"/>
        <end position="201"/>
    </location>
</feature>
<evidence type="ECO:0000259" key="3">
    <source>
        <dbReference type="Pfam" id="PF19295"/>
    </source>
</evidence>
<dbReference type="InterPro" id="IPR055346">
    <property type="entry name" value="Fe-S_cluster_assembly_SufBD"/>
</dbReference>
<dbReference type="InterPro" id="IPR045595">
    <property type="entry name" value="SufBD_N"/>
</dbReference>
<evidence type="ECO:0000313" key="5">
    <source>
        <dbReference type="Proteomes" id="UP000177698"/>
    </source>
</evidence>
<dbReference type="EMBL" id="MGAG01000009">
    <property type="protein sequence ID" value="OGK41823.1"/>
    <property type="molecule type" value="Genomic_DNA"/>
</dbReference>
<evidence type="ECO:0000259" key="2">
    <source>
        <dbReference type="Pfam" id="PF01458"/>
    </source>
</evidence>
<dbReference type="InterPro" id="IPR037284">
    <property type="entry name" value="SUF_FeS_clus_asmbl_SufBD_sf"/>
</dbReference>
<reference evidence="4 5" key="1">
    <citation type="journal article" date="2016" name="Nat. Commun.">
        <title>Thousands of microbial genomes shed light on interconnected biogeochemical processes in an aquifer system.</title>
        <authorList>
            <person name="Anantharaman K."/>
            <person name="Brown C.T."/>
            <person name="Hug L.A."/>
            <person name="Sharon I."/>
            <person name="Castelle C.J."/>
            <person name="Probst A.J."/>
            <person name="Thomas B.C."/>
            <person name="Singh A."/>
            <person name="Wilkins M.J."/>
            <person name="Karaoz U."/>
            <person name="Brodie E.L."/>
            <person name="Williams K.H."/>
            <person name="Hubbard S.S."/>
            <person name="Banfield J.F."/>
        </authorList>
    </citation>
    <scope>NUCLEOTIDE SEQUENCE [LARGE SCALE GENOMIC DNA]</scope>
</reference>
<sequence>MSDPTASNLDFEYKYGFSMPNNYSFRSRKGLDEEIVKSISFMKKEPVWMTESRLKSYGIFRQKKMPDWGADLSGINFDDIYYYIKPTDKQVNSWDKLPKEIKETYDRIGVPEAEKKFLSGVSAQYESEVVYESINKELGKIGVIFCDMDTALKKYPDIVRKYFGTLIPPHDNKFAALNSAVWSGGSFVYVPKGAKVPMPLQAYFRINSERFGQFERTLIIAEEGSYVHYIEGCTAPIYTTNSLHSAVVEIFVHKNARVRYTTVQNWSNNVYNLVTKRAKAEENAVMEWVDCNIGSKVTMKYPSVYLMGEGARGEVLSIAFAGRGQHQDAGAKMLHFAPNTSSRIISKSVSKAGGRTSYRGLVQVFPKAKKSSVFVSCDALILDEKSRSDTYPYMKIKENDVTVQHEATVEKLGEEKLFYLTSKGISKSDAEGLLVNGFIEPVVKEIPLEYSIELNRLINLEMSGSVG</sequence>
<evidence type="ECO:0000256" key="1">
    <source>
        <dbReference type="ARBA" id="ARBA00043967"/>
    </source>
</evidence>
<dbReference type="AlphaFoldDB" id="A0A1F7IEN0"/>
<evidence type="ECO:0000313" key="4">
    <source>
        <dbReference type="EMBL" id="OGK41823.1"/>
    </source>
</evidence>
<protein>
    <submittedName>
        <fullName evidence="4">Fe-S cluster assembly protein SufB</fullName>
    </submittedName>
</protein>
<proteinExistence type="inferred from homology"/>
<feature type="domain" description="SUF system FeS cluster assembly SufBD core" evidence="2">
    <location>
        <begin position="204"/>
        <end position="438"/>
    </location>
</feature>
<comment type="caution">
    <text evidence="4">The sequence shown here is derived from an EMBL/GenBank/DDBJ whole genome shotgun (WGS) entry which is preliminary data.</text>
</comment>
<dbReference type="Proteomes" id="UP000177698">
    <property type="component" value="Unassembled WGS sequence"/>
</dbReference>
<dbReference type="SUPFAM" id="SSF101960">
    <property type="entry name" value="Stabilizer of iron transporter SufD"/>
    <property type="match status" value="1"/>
</dbReference>
<dbReference type="InterPro" id="IPR000825">
    <property type="entry name" value="SUF_FeS_clus_asmbl_SufBD_core"/>
</dbReference>
<dbReference type="Pfam" id="PF01458">
    <property type="entry name" value="SUFBD_core"/>
    <property type="match status" value="1"/>
</dbReference>